<dbReference type="PANTHER" id="PTHR43249:SF1">
    <property type="entry name" value="D-GLUCOSIDE 3-DEHYDROGENASE"/>
    <property type="match status" value="1"/>
</dbReference>
<keyword evidence="1" id="KW-0520">NAD</keyword>
<gene>
    <name evidence="4" type="ORF">Cph01nite_35680</name>
</gene>
<dbReference type="PANTHER" id="PTHR43249">
    <property type="entry name" value="UDP-N-ACETYL-2-AMINO-2-DEOXY-D-GLUCURONATE OXIDASE"/>
    <property type="match status" value="1"/>
</dbReference>
<reference evidence="4 5" key="1">
    <citation type="submission" date="2021-01" db="EMBL/GenBank/DDBJ databases">
        <title>Whole genome shotgun sequence of Cellulomonas phragmiteti NBRC 110785.</title>
        <authorList>
            <person name="Komaki H."/>
            <person name="Tamura T."/>
        </authorList>
    </citation>
    <scope>NUCLEOTIDE SEQUENCE [LARGE SCALE GENOMIC DNA]</scope>
    <source>
        <strain evidence="4 5">NBRC 110785</strain>
    </source>
</reference>
<evidence type="ECO:0000256" key="1">
    <source>
        <dbReference type="ARBA" id="ARBA00023027"/>
    </source>
</evidence>
<dbReference type="InterPro" id="IPR055170">
    <property type="entry name" value="GFO_IDH_MocA-like_dom"/>
</dbReference>
<sequence length="340" mass="35920">MTRHAIIGCGRVAANHVDGFGRVDGWQVTTACDRTDDVHAFARAHGIPRATQDVGEVLADAAVTSVSVAVDHATHATIVEAALGAGKHVLVEKPFGLDPARARQLAGLAAAQGLTLSVVSQHRYDPVVLAVRDWLARGLLGEVVCVTASLQAHREPEYYTGSYWRGTLRGEGGSALVNQGYHCLDTVRWLVGDLTVRSASWRTVALGDVIETEDTISALLATTGGAPVTLSVTVASPTQWCTRIEVVGTAGSVAFDIDHPGRLLRWEGPPALDAEATAESRRSLDADPPGPAYYGVSHRRQIADFCDAVATGRSMLFTPTESLGTLETITALYAHAGGAR</sequence>
<dbReference type="Gene3D" id="3.40.50.720">
    <property type="entry name" value="NAD(P)-binding Rossmann-like Domain"/>
    <property type="match status" value="1"/>
</dbReference>
<protein>
    <submittedName>
        <fullName evidence="4">Oxidoreductase</fullName>
    </submittedName>
</protein>
<evidence type="ECO:0000259" key="3">
    <source>
        <dbReference type="Pfam" id="PF22725"/>
    </source>
</evidence>
<organism evidence="4 5">
    <name type="scientific">Cellulomonas phragmiteti</name>
    <dbReference type="NCBI Taxonomy" id="478780"/>
    <lineage>
        <taxon>Bacteria</taxon>
        <taxon>Bacillati</taxon>
        <taxon>Actinomycetota</taxon>
        <taxon>Actinomycetes</taxon>
        <taxon>Micrococcales</taxon>
        <taxon>Cellulomonadaceae</taxon>
        <taxon>Cellulomonas</taxon>
    </lineage>
</organism>
<proteinExistence type="predicted"/>
<accession>A0ABQ4DR34</accession>
<dbReference type="EMBL" id="BONP01000038">
    <property type="protein sequence ID" value="GIG41806.1"/>
    <property type="molecule type" value="Genomic_DNA"/>
</dbReference>
<evidence type="ECO:0000313" key="5">
    <source>
        <dbReference type="Proteomes" id="UP000614741"/>
    </source>
</evidence>
<comment type="caution">
    <text evidence="4">The sequence shown here is derived from an EMBL/GenBank/DDBJ whole genome shotgun (WGS) entry which is preliminary data.</text>
</comment>
<dbReference type="InterPro" id="IPR052515">
    <property type="entry name" value="Gfo/Idh/MocA_Oxidoreductase"/>
</dbReference>
<dbReference type="InterPro" id="IPR000683">
    <property type="entry name" value="Gfo/Idh/MocA-like_OxRdtase_N"/>
</dbReference>
<dbReference type="Pfam" id="PF01408">
    <property type="entry name" value="GFO_IDH_MocA"/>
    <property type="match status" value="1"/>
</dbReference>
<evidence type="ECO:0000259" key="2">
    <source>
        <dbReference type="Pfam" id="PF01408"/>
    </source>
</evidence>
<dbReference type="Pfam" id="PF22725">
    <property type="entry name" value="GFO_IDH_MocA_C3"/>
    <property type="match status" value="1"/>
</dbReference>
<keyword evidence="5" id="KW-1185">Reference proteome</keyword>
<feature type="domain" description="GFO/IDH/MocA-like oxidoreductase" evidence="3">
    <location>
        <begin position="129"/>
        <end position="253"/>
    </location>
</feature>
<dbReference type="SUPFAM" id="SSF55347">
    <property type="entry name" value="Glyceraldehyde-3-phosphate dehydrogenase-like, C-terminal domain"/>
    <property type="match status" value="1"/>
</dbReference>
<dbReference type="InterPro" id="IPR036291">
    <property type="entry name" value="NAD(P)-bd_dom_sf"/>
</dbReference>
<dbReference type="SUPFAM" id="SSF51735">
    <property type="entry name" value="NAD(P)-binding Rossmann-fold domains"/>
    <property type="match status" value="1"/>
</dbReference>
<dbReference type="RefSeq" id="WP_203676290.1">
    <property type="nucleotide sequence ID" value="NZ_BONP01000038.1"/>
</dbReference>
<dbReference type="Proteomes" id="UP000614741">
    <property type="component" value="Unassembled WGS sequence"/>
</dbReference>
<evidence type="ECO:0000313" key="4">
    <source>
        <dbReference type="EMBL" id="GIG41806.1"/>
    </source>
</evidence>
<name>A0ABQ4DR34_9CELL</name>
<feature type="domain" description="Gfo/Idh/MocA-like oxidoreductase N-terminal" evidence="2">
    <location>
        <begin position="3"/>
        <end position="118"/>
    </location>
</feature>
<dbReference type="Gene3D" id="3.30.360.10">
    <property type="entry name" value="Dihydrodipicolinate Reductase, domain 2"/>
    <property type="match status" value="1"/>
</dbReference>